<comment type="caution">
    <text evidence="7">The sequence shown here is derived from an EMBL/GenBank/DDBJ whole genome shotgun (WGS) entry which is preliminary data.</text>
</comment>
<gene>
    <name evidence="7" type="ORF">AB6A40_010309</name>
</gene>
<protein>
    <recommendedName>
        <fullName evidence="2">protein phosphatase methylesterase-1</fullName>
        <ecNumber evidence="2">3.1.1.89</ecNumber>
    </recommendedName>
</protein>
<evidence type="ECO:0000256" key="2">
    <source>
        <dbReference type="ARBA" id="ARBA00013111"/>
    </source>
</evidence>
<dbReference type="InterPro" id="IPR000073">
    <property type="entry name" value="AB_hydrolase_1"/>
</dbReference>
<dbReference type="EC" id="3.1.1.89" evidence="2"/>
<evidence type="ECO:0000259" key="6">
    <source>
        <dbReference type="Pfam" id="PF12697"/>
    </source>
</evidence>
<proteinExistence type="inferred from homology"/>
<evidence type="ECO:0000256" key="3">
    <source>
        <dbReference type="ARBA" id="ARBA00022487"/>
    </source>
</evidence>
<dbReference type="AlphaFoldDB" id="A0ABD6EUE6"/>
<evidence type="ECO:0000256" key="1">
    <source>
        <dbReference type="ARBA" id="ARBA00008645"/>
    </source>
</evidence>
<dbReference type="EMBL" id="JBGFUD010012976">
    <property type="protein sequence ID" value="MFH4983600.1"/>
    <property type="molecule type" value="Genomic_DNA"/>
</dbReference>
<organism evidence="7 8">
    <name type="scientific">Gnathostoma spinigerum</name>
    <dbReference type="NCBI Taxonomy" id="75299"/>
    <lineage>
        <taxon>Eukaryota</taxon>
        <taxon>Metazoa</taxon>
        <taxon>Ecdysozoa</taxon>
        <taxon>Nematoda</taxon>
        <taxon>Chromadorea</taxon>
        <taxon>Rhabditida</taxon>
        <taxon>Spirurina</taxon>
        <taxon>Gnathostomatomorpha</taxon>
        <taxon>Gnathostomatoidea</taxon>
        <taxon>Gnathostomatidae</taxon>
        <taxon>Gnathostoma</taxon>
    </lineage>
</organism>
<accession>A0ABD6EUE6</accession>
<dbReference type="InterPro" id="IPR016812">
    <property type="entry name" value="PPase_methylesterase_euk"/>
</dbReference>
<dbReference type="Gene3D" id="3.40.50.1820">
    <property type="entry name" value="alpha/beta hydrolase"/>
    <property type="match status" value="1"/>
</dbReference>
<comment type="similarity">
    <text evidence="1">Belongs to the AB hydrolase superfamily.</text>
</comment>
<reference evidence="7 8" key="1">
    <citation type="submission" date="2024-08" db="EMBL/GenBank/DDBJ databases">
        <title>Gnathostoma spinigerum genome.</title>
        <authorList>
            <person name="Gonzalez-Bertolin B."/>
            <person name="Monzon S."/>
            <person name="Zaballos A."/>
            <person name="Jimenez P."/>
            <person name="Dekumyoy P."/>
            <person name="Varona S."/>
            <person name="Cuesta I."/>
            <person name="Sumanam S."/>
            <person name="Adisakwattana P."/>
            <person name="Gasser R.B."/>
            <person name="Hernandez-Gonzalez A."/>
            <person name="Young N.D."/>
            <person name="Perteguer M.J."/>
        </authorList>
    </citation>
    <scope>NUCLEOTIDE SEQUENCE [LARGE SCALE GENOMIC DNA]</scope>
    <source>
        <strain evidence="7">AL3</strain>
        <tissue evidence="7">Liver</tissue>
    </source>
</reference>
<dbReference type="Proteomes" id="UP001608902">
    <property type="component" value="Unassembled WGS sequence"/>
</dbReference>
<evidence type="ECO:0000256" key="5">
    <source>
        <dbReference type="ARBA" id="ARBA00049203"/>
    </source>
</evidence>
<dbReference type="GO" id="GO:0051723">
    <property type="term" value="F:protein methylesterase activity"/>
    <property type="evidence" value="ECO:0007669"/>
    <property type="project" value="UniProtKB-EC"/>
</dbReference>
<dbReference type="PANTHER" id="PTHR14189:SF0">
    <property type="entry name" value="PROTEIN PHOSPHATASE METHYLESTERASE 1"/>
    <property type="match status" value="1"/>
</dbReference>
<keyword evidence="3" id="KW-0719">Serine esterase</keyword>
<dbReference type="SUPFAM" id="SSF53474">
    <property type="entry name" value="alpha/beta-Hydrolases"/>
    <property type="match status" value="1"/>
</dbReference>
<evidence type="ECO:0000313" key="8">
    <source>
        <dbReference type="Proteomes" id="UP001608902"/>
    </source>
</evidence>
<evidence type="ECO:0000313" key="7">
    <source>
        <dbReference type="EMBL" id="MFH4983600.1"/>
    </source>
</evidence>
<evidence type="ECO:0000256" key="4">
    <source>
        <dbReference type="ARBA" id="ARBA00022801"/>
    </source>
</evidence>
<keyword evidence="8" id="KW-1185">Reference proteome</keyword>
<sequence>MSTLPKEIFARKGLPPLPHAGLASVSEDPSVPDQPLPHKNLRQRCLREYSPLDWNEFFDKKVDVMVGQDKFCVYLKGTSGPLFYMLHGGGYSGLTWSCLAEELSKLLECRILAPDLRGHGNTETKDETDFSSETQVADIVAIHDALFKDECIPTILVGHSMGGALAIHAAVSGNMVNVVGLVVVDVVEGTALEALSSMTRLLADRPRQFPSIESECCTTSFSNLKEK</sequence>
<dbReference type="PRINTS" id="PR00111">
    <property type="entry name" value="ABHYDROLASE"/>
</dbReference>
<name>A0ABD6EUE6_9BILA</name>
<comment type="catalytic activity">
    <reaction evidence="5">
        <text>[phosphatase 2A protein]-C-terminal L-leucine methyl ester + H2O = [phosphatase 2A protein]-C-terminal L-leucine + methanol + H(+)</text>
        <dbReference type="Rhea" id="RHEA:48548"/>
        <dbReference type="Rhea" id="RHEA-COMP:12134"/>
        <dbReference type="Rhea" id="RHEA-COMP:12135"/>
        <dbReference type="ChEBI" id="CHEBI:15377"/>
        <dbReference type="ChEBI" id="CHEBI:15378"/>
        <dbReference type="ChEBI" id="CHEBI:17790"/>
        <dbReference type="ChEBI" id="CHEBI:90516"/>
        <dbReference type="ChEBI" id="CHEBI:90517"/>
        <dbReference type="EC" id="3.1.1.89"/>
    </reaction>
</comment>
<feature type="domain" description="AB hydrolase-1" evidence="6">
    <location>
        <begin position="85"/>
        <end position="198"/>
    </location>
</feature>
<dbReference type="InterPro" id="IPR029058">
    <property type="entry name" value="AB_hydrolase_fold"/>
</dbReference>
<dbReference type="Pfam" id="PF12697">
    <property type="entry name" value="Abhydrolase_6"/>
    <property type="match status" value="1"/>
</dbReference>
<keyword evidence="4" id="KW-0378">Hydrolase</keyword>
<dbReference type="PANTHER" id="PTHR14189">
    <property type="entry name" value="PROTEIN PHOSPHATASE METHYLESTERASE-1 RELATED"/>
    <property type="match status" value="1"/>
</dbReference>